<gene>
    <name evidence="1" type="ORF">K490DRAFT_30930</name>
</gene>
<comment type="caution">
    <text evidence="1">The sequence shown here is derived from an EMBL/GenBank/DDBJ whole genome shotgun (WGS) entry which is preliminary data.</text>
</comment>
<evidence type="ECO:0008006" key="3">
    <source>
        <dbReference type="Google" id="ProtNLM"/>
    </source>
</evidence>
<name>A0A9P4I3X2_9PEZI</name>
<accession>A0A9P4I3X2</accession>
<dbReference type="PANTHER" id="PTHR37845">
    <property type="entry name" value="SEQUENCE ORPHAN"/>
    <property type="match status" value="1"/>
</dbReference>
<dbReference type="OrthoDB" id="275936at2759"/>
<sequence length="295" mass="31225">MSAQPAASSPSLRSSALRVERPSWNAPNLALRFGADCTAAASAGVLVAPVITMIDKAIIENTSGRSSLLSSLRLSFVTLLTRPHRFLFSKPFALIFTLYTGTYLTANTLDTTLSAARGQPASTTSAGLPKFAATSTANLALCLYKDSKFTKMFGAATGAPRAVGIATYGLFAARDSLTIFASFNVPPLLTPYISSYLESTSSALGTAMKKHVDAASVAQFTAPAAVQILSTPLHLLGLDLYNRPGASVGWPSRIRKIGREWGMSCVARICRIVPAFGVGGVVNMKVRRNLMTNLE</sequence>
<keyword evidence="2" id="KW-1185">Reference proteome</keyword>
<protein>
    <recommendedName>
        <fullName evidence="3">Sequence orphan</fullName>
    </recommendedName>
</protein>
<dbReference type="EMBL" id="ML978711">
    <property type="protein sequence ID" value="KAF2091667.1"/>
    <property type="molecule type" value="Genomic_DNA"/>
</dbReference>
<proteinExistence type="predicted"/>
<organism evidence="1 2">
    <name type="scientific">Saccharata proteae CBS 121410</name>
    <dbReference type="NCBI Taxonomy" id="1314787"/>
    <lineage>
        <taxon>Eukaryota</taxon>
        <taxon>Fungi</taxon>
        <taxon>Dikarya</taxon>
        <taxon>Ascomycota</taxon>
        <taxon>Pezizomycotina</taxon>
        <taxon>Dothideomycetes</taxon>
        <taxon>Dothideomycetes incertae sedis</taxon>
        <taxon>Botryosphaeriales</taxon>
        <taxon>Saccharataceae</taxon>
        <taxon>Saccharata</taxon>
    </lineage>
</organism>
<evidence type="ECO:0000313" key="2">
    <source>
        <dbReference type="Proteomes" id="UP000799776"/>
    </source>
</evidence>
<dbReference type="AlphaFoldDB" id="A0A9P4I3X2"/>
<evidence type="ECO:0000313" key="1">
    <source>
        <dbReference type="EMBL" id="KAF2091667.1"/>
    </source>
</evidence>
<dbReference type="PANTHER" id="PTHR37845:SF1">
    <property type="entry name" value="SEQUENCE ORPHAN"/>
    <property type="match status" value="1"/>
</dbReference>
<reference evidence="1" key="1">
    <citation type="journal article" date="2020" name="Stud. Mycol.">
        <title>101 Dothideomycetes genomes: a test case for predicting lifestyles and emergence of pathogens.</title>
        <authorList>
            <person name="Haridas S."/>
            <person name="Albert R."/>
            <person name="Binder M."/>
            <person name="Bloem J."/>
            <person name="Labutti K."/>
            <person name="Salamov A."/>
            <person name="Andreopoulos B."/>
            <person name="Baker S."/>
            <person name="Barry K."/>
            <person name="Bills G."/>
            <person name="Bluhm B."/>
            <person name="Cannon C."/>
            <person name="Castanera R."/>
            <person name="Culley D."/>
            <person name="Daum C."/>
            <person name="Ezra D."/>
            <person name="Gonzalez J."/>
            <person name="Henrissat B."/>
            <person name="Kuo A."/>
            <person name="Liang C."/>
            <person name="Lipzen A."/>
            <person name="Lutzoni F."/>
            <person name="Magnuson J."/>
            <person name="Mondo S."/>
            <person name="Nolan M."/>
            <person name="Ohm R."/>
            <person name="Pangilinan J."/>
            <person name="Park H.-J."/>
            <person name="Ramirez L."/>
            <person name="Alfaro M."/>
            <person name="Sun H."/>
            <person name="Tritt A."/>
            <person name="Yoshinaga Y."/>
            <person name="Zwiers L.-H."/>
            <person name="Turgeon B."/>
            <person name="Goodwin S."/>
            <person name="Spatafora J."/>
            <person name="Crous P."/>
            <person name="Grigoriev I."/>
        </authorList>
    </citation>
    <scope>NUCLEOTIDE SEQUENCE</scope>
    <source>
        <strain evidence="1">CBS 121410</strain>
    </source>
</reference>
<dbReference type="InterPro" id="IPR038781">
    <property type="entry name" value="C365.16-ike"/>
</dbReference>
<dbReference type="GO" id="GO:0005739">
    <property type="term" value="C:mitochondrion"/>
    <property type="evidence" value="ECO:0007669"/>
    <property type="project" value="TreeGrafter"/>
</dbReference>
<dbReference type="Proteomes" id="UP000799776">
    <property type="component" value="Unassembled WGS sequence"/>
</dbReference>